<dbReference type="PANTHER" id="PTHR34069">
    <property type="entry name" value="3-OXOACYL-[ACYL-CARRIER-PROTEIN] SYNTHASE 3"/>
    <property type="match status" value="1"/>
</dbReference>
<organism evidence="5 6">
    <name type="scientific">Saccharospirillum salsuginis</name>
    <dbReference type="NCBI Taxonomy" id="418750"/>
    <lineage>
        <taxon>Bacteria</taxon>
        <taxon>Pseudomonadati</taxon>
        <taxon>Pseudomonadota</taxon>
        <taxon>Gammaproteobacteria</taxon>
        <taxon>Oceanospirillales</taxon>
        <taxon>Saccharospirillaceae</taxon>
        <taxon>Saccharospirillum</taxon>
    </lineage>
</organism>
<dbReference type="Gene3D" id="3.40.47.10">
    <property type="match status" value="2"/>
</dbReference>
<keyword evidence="6" id="KW-1185">Reference proteome</keyword>
<accession>A0A918NA88</accession>
<evidence type="ECO:0000256" key="2">
    <source>
        <dbReference type="ARBA" id="ARBA00023315"/>
    </source>
</evidence>
<dbReference type="InterPro" id="IPR016039">
    <property type="entry name" value="Thiolase-like"/>
</dbReference>
<feature type="domain" description="Beta-ketoacyl-[acyl-carrier-protein] synthase III C-terminal" evidence="4">
    <location>
        <begin position="274"/>
        <end position="353"/>
    </location>
</feature>
<dbReference type="Pfam" id="PF08541">
    <property type="entry name" value="ACP_syn_III_C"/>
    <property type="match status" value="1"/>
</dbReference>
<dbReference type="SUPFAM" id="SSF53901">
    <property type="entry name" value="Thiolase-like"/>
    <property type="match status" value="1"/>
</dbReference>
<dbReference type="PANTHER" id="PTHR34069:SF2">
    <property type="entry name" value="BETA-KETOACYL-[ACYL-CARRIER-PROTEIN] SYNTHASE III"/>
    <property type="match status" value="1"/>
</dbReference>
<dbReference type="AlphaFoldDB" id="A0A918NA88"/>
<reference evidence="5" key="1">
    <citation type="journal article" date="2014" name="Int. J. Syst. Evol. Microbiol.">
        <title>Complete genome sequence of Corynebacterium casei LMG S-19264T (=DSM 44701T), isolated from a smear-ripened cheese.</title>
        <authorList>
            <consortium name="US DOE Joint Genome Institute (JGI-PGF)"/>
            <person name="Walter F."/>
            <person name="Albersmeier A."/>
            <person name="Kalinowski J."/>
            <person name="Ruckert C."/>
        </authorList>
    </citation>
    <scope>NUCLEOTIDE SEQUENCE</scope>
    <source>
        <strain evidence="5">KCTC 22169</strain>
    </source>
</reference>
<dbReference type="InterPro" id="IPR020616">
    <property type="entry name" value="Thiolase_N"/>
</dbReference>
<reference evidence="5" key="2">
    <citation type="submission" date="2020-09" db="EMBL/GenBank/DDBJ databases">
        <authorList>
            <person name="Sun Q."/>
            <person name="Kim S."/>
        </authorList>
    </citation>
    <scope>NUCLEOTIDE SEQUENCE</scope>
    <source>
        <strain evidence="5">KCTC 22169</strain>
    </source>
</reference>
<evidence type="ECO:0000313" key="5">
    <source>
        <dbReference type="EMBL" id="GGX55851.1"/>
    </source>
</evidence>
<dbReference type="Proteomes" id="UP000626148">
    <property type="component" value="Unassembled WGS sequence"/>
</dbReference>
<protein>
    <recommendedName>
        <fullName evidence="7">3-oxoacyl-[acyl-carrier-protein] synthase-3</fullName>
    </recommendedName>
</protein>
<evidence type="ECO:0000313" key="6">
    <source>
        <dbReference type="Proteomes" id="UP000626148"/>
    </source>
</evidence>
<evidence type="ECO:0000259" key="3">
    <source>
        <dbReference type="Pfam" id="PF00108"/>
    </source>
</evidence>
<keyword evidence="1" id="KW-0808">Transferase</keyword>
<dbReference type="InterPro" id="IPR013747">
    <property type="entry name" value="ACP_syn_III_C"/>
</dbReference>
<dbReference type="GO" id="GO:0016747">
    <property type="term" value="F:acyltransferase activity, transferring groups other than amino-acyl groups"/>
    <property type="evidence" value="ECO:0007669"/>
    <property type="project" value="InterPro"/>
</dbReference>
<dbReference type="Pfam" id="PF00108">
    <property type="entry name" value="Thiolase_N"/>
    <property type="match status" value="1"/>
</dbReference>
<feature type="domain" description="Thiolase N-terminal" evidence="3">
    <location>
        <begin position="62"/>
        <end position="154"/>
    </location>
</feature>
<dbReference type="GO" id="GO:0044550">
    <property type="term" value="P:secondary metabolite biosynthetic process"/>
    <property type="evidence" value="ECO:0007669"/>
    <property type="project" value="TreeGrafter"/>
</dbReference>
<dbReference type="EMBL" id="BMXR01000005">
    <property type="protein sequence ID" value="GGX55851.1"/>
    <property type="molecule type" value="Genomic_DNA"/>
</dbReference>
<sequence>MRPVYITGTGAFLPGEPITNDAMETYIGELGDEHRRLGRATLRRNGIRQRHYTRTADGQITHSNAQLAANAVREALTQGRCRDDRLDFLATGTTQGDLLVPGFASAVQAELGIANLEIASFQSVCASSLMALKMAQFSVQSGQSEAAVASGSESACRWFQPDFYAESYRDNPDPGVEFLRWTLSDGAGAVLIEPEPAASGRSLRIDWIEQRSFADRFPACMYAGMADNRHDTEVWSHYRSPGEAHQAGALTLKQDLKLLYQIFPVWVGYYLEVLDKHGIEPGDIDAFLPHYSARSLGREMERLLEATGAMIPTERWFNNLETRGNTGSASVFVMLDDWLRSTDPQPGQTVLCFVPESGRALAAFMHLTVV</sequence>
<dbReference type="RefSeq" id="WP_189608951.1">
    <property type="nucleotide sequence ID" value="NZ_BMXR01000005.1"/>
</dbReference>
<evidence type="ECO:0008006" key="7">
    <source>
        <dbReference type="Google" id="ProtNLM"/>
    </source>
</evidence>
<evidence type="ECO:0000259" key="4">
    <source>
        <dbReference type="Pfam" id="PF08541"/>
    </source>
</evidence>
<evidence type="ECO:0000256" key="1">
    <source>
        <dbReference type="ARBA" id="ARBA00022679"/>
    </source>
</evidence>
<dbReference type="CDD" id="cd00827">
    <property type="entry name" value="init_cond_enzymes"/>
    <property type="match status" value="1"/>
</dbReference>
<comment type="caution">
    <text evidence="5">The sequence shown here is derived from an EMBL/GenBank/DDBJ whole genome shotgun (WGS) entry which is preliminary data.</text>
</comment>
<gene>
    <name evidence="5" type="ORF">GCM10007392_24500</name>
</gene>
<name>A0A918NA88_9GAMM</name>
<proteinExistence type="predicted"/>
<keyword evidence="2" id="KW-0012">Acyltransferase</keyword>